<gene>
    <name evidence="1" type="ORF">CM1_02100</name>
</gene>
<protein>
    <submittedName>
        <fullName evidence="1">Alpha/beta fold family hydrolase</fullName>
    </submittedName>
</protein>
<accession>A0ABC7ZK80</accession>
<name>A0ABC7ZK80_MYCGT</name>
<dbReference type="EMBL" id="CP003772">
    <property type="protein sequence ID" value="AFQ04176.1"/>
    <property type="molecule type" value="Genomic_DNA"/>
</dbReference>
<keyword evidence="1" id="KW-0378">Hydrolase</keyword>
<dbReference type="SUPFAM" id="SSF53474">
    <property type="entry name" value="alpha/beta-Hydrolases"/>
    <property type="match status" value="1"/>
</dbReference>
<dbReference type="AlphaFoldDB" id="A0ABC7ZK80"/>
<dbReference type="Proteomes" id="UP000005254">
    <property type="component" value="Chromosome"/>
</dbReference>
<dbReference type="InterPro" id="IPR029058">
    <property type="entry name" value="AB_hydrolase_fold"/>
</dbReference>
<reference evidence="1 2" key="1">
    <citation type="journal article" date="2012" name="J. Bacteriol.">
        <title>Draft Genome Sequences of Four Axenic Mycoplasma genitalium Strains Isolated from Denmark, Japan, and Australia.</title>
        <authorList>
            <person name="McGowin C.L."/>
            <person name="Ma L."/>
            <person name="Jensen J.S."/>
            <person name="Mancuso M.M."/>
            <person name="Hamasuna R."/>
            <person name="Adegboye D."/>
            <person name="Martin D.H."/>
        </authorList>
    </citation>
    <scope>NUCLEOTIDE SEQUENCE [LARGE SCALE GENOMIC DNA]</scope>
    <source>
        <strain evidence="1 2">M6320</strain>
    </source>
</reference>
<evidence type="ECO:0000313" key="2">
    <source>
        <dbReference type="Proteomes" id="UP000005254"/>
    </source>
</evidence>
<sequence length="173" mass="20155">MGAAVCSYAMNLLNAKRVEKLILLAPLSYCNLLRYFKIKSSFKKDKAERMANFKAMFQTKFSNLTDENSWENELSKHSKMAKKLSNNILKELPVLNKTYKNLKLPVFLVLAQNDLFMPTKLTLSYFNKYLIKNNNLQSSVILNSEHQMFNSKYESFCKAMDDILNHNKLSKIY</sequence>
<evidence type="ECO:0000313" key="1">
    <source>
        <dbReference type="EMBL" id="AFQ04176.1"/>
    </source>
</evidence>
<dbReference type="KEGG" id="mgx:CM1_02100"/>
<dbReference type="GO" id="GO:0016787">
    <property type="term" value="F:hydrolase activity"/>
    <property type="evidence" value="ECO:0007669"/>
    <property type="project" value="UniProtKB-KW"/>
</dbReference>
<organism evidence="1 2">
    <name type="scientific">Mycoplasmoides genitalium M6320</name>
    <dbReference type="NCBI Taxonomy" id="662945"/>
    <lineage>
        <taxon>Bacteria</taxon>
        <taxon>Bacillati</taxon>
        <taxon>Mycoplasmatota</taxon>
        <taxon>Mycoplasmoidales</taxon>
        <taxon>Mycoplasmoidaceae</taxon>
        <taxon>Mycoplasmoides</taxon>
    </lineage>
</organism>
<dbReference type="Gene3D" id="3.40.50.1820">
    <property type="entry name" value="alpha/beta hydrolase"/>
    <property type="match status" value="1"/>
</dbReference>
<proteinExistence type="predicted"/>